<dbReference type="Gene3D" id="2.40.128.10">
    <property type="match status" value="1"/>
</dbReference>
<gene>
    <name evidence="4" type="ORF">MXMO3_00447</name>
</gene>
<proteinExistence type="predicted"/>
<dbReference type="GO" id="GO:0004866">
    <property type="term" value="F:endopeptidase inhibitor activity"/>
    <property type="evidence" value="ECO:0007669"/>
    <property type="project" value="InterPro"/>
</dbReference>
<sequence>MRFRFGLIAATGVAAVVLAGCFVTDEPTARRAETWGGETSRDEMGKGVTAEAQSGGAQNIGSIPEQDLAGFWILADNSDRECLVELRIGMQNGAAVRSAVPTPECVKGMRNVAGWALADSKIVLFDEKTRQIGMFEAATTYRYQGEFTITTGASHPATFVRSA</sequence>
<dbReference type="RefSeq" id="WP_162889098.1">
    <property type="nucleotide sequence ID" value="NZ_CP021330.1"/>
</dbReference>
<feature type="signal peptide" evidence="2">
    <location>
        <begin position="1"/>
        <end position="19"/>
    </location>
</feature>
<protein>
    <recommendedName>
        <fullName evidence="3">Alkaline proteinase inhibitor/ Outer membrane lipoprotein Omp19 domain-containing protein</fullName>
    </recommendedName>
</protein>
<dbReference type="SUPFAM" id="SSF50882">
    <property type="entry name" value="beta-Barrel protease inhibitors"/>
    <property type="match status" value="1"/>
</dbReference>
<dbReference type="PROSITE" id="PS51257">
    <property type="entry name" value="PROKAR_LIPOPROTEIN"/>
    <property type="match status" value="1"/>
</dbReference>
<feature type="domain" description="Alkaline proteinase inhibitor/ Outer membrane lipoprotein Omp19" evidence="3">
    <location>
        <begin position="65"/>
        <end position="146"/>
    </location>
</feature>
<dbReference type="Pfam" id="PF02974">
    <property type="entry name" value="Inh"/>
    <property type="match status" value="1"/>
</dbReference>
<dbReference type="STRING" id="1122213.GCA_000423365_03159"/>
<dbReference type="Proteomes" id="UP000258927">
    <property type="component" value="Chromosome"/>
</dbReference>
<keyword evidence="5" id="KW-1185">Reference proteome</keyword>
<evidence type="ECO:0000313" key="5">
    <source>
        <dbReference type="Proteomes" id="UP000258927"/>
    </source>
</evidence>
<dbReference type="EMBL" id="CP021330">
    <property type="protein sequence ID" value="AVX02993.1"/>
    <property type="molecule type" value="Genomic_DNA"/>
</dbReference>
<accession>A0A2R4MAJ7</accession>
<feature type="chain" id="PRO_5015339766" description="Alkaline proteinase inhibitor/ Outer membrane lipoprotein Omp19 domain-containing protein" evidence="2">
    <location>
        <begin position="20"/>
        <end position="163"/>
    </location>
</feature>
<evidence type="ECO:0000259" key="3">
    <source>
        <dbReference type="Pfam" id="PF02974"/>
    </source>
</evidence>
<dbReference type="InterPro" id="IPR016085">
    <property type="entry name" value="Protease_inh_B-barrel_dom"/>
</dbReference>
<evidence type="ECO:0000256" key="2">
    <source>
        <dbReference type="SAM" id="SignalP"/>
    </source>
</evidence>
<organism evidence="4 5">
    <name type="scientific">Maritalea myrionectae</name>
    <dbReference type="NCBI Taxonomy" id="454601"/>
    <lineage>
        <taxon>Bacteria</taxon>
        <taxon>Pseudomonadati</taxon>
        <taxon>Pseudomonadota</taxon>
        <taxon>Alphaproteobacteria</taxon>
        <taxon>Hyphomicrobiales</taxon>
        <taxon>Devosiaceae</taxon>
        <taxon>Maritalea</taxon>
    </lineage>
</organism>
<dbReference type="InterPro" id="IPR021140">
    <property type="entry name" value="Inh/Omp19"/>
</dbReference>
<dbReference type="KEGG" id="mmyr:MXMO3_00447"/>
<evidence type="ECO:0000313" key="4">
    <source>
        <dbReference type="EMBL" id="AVX02993.1"/>
    </source>
</evidence>
<dbReference type="AlphaFoldDB" id="A0A2R4MAJ7"/>
<reference evidence="4 5" key="1">
    <citation type="submission" date="2017-05" db="EMBL/GenBank/DDBJ databases">
        <title>Genome Analysis of Maritalea myrionectae HL2708#5.</title>
        <authorList>
            <consortium name="Cotde Inc.-PKNU"/>
            <person name="Jang D."/>
            <person name="Oh H.-M."/>
        </authorList>
    </citation>
    <scope>NUCLEOTIDE SEQUENCE [LARGE SCALE GENOMIC DNA]</scope>
    <source>
        <strain evidence="4 5">HL2708#5</strain>
    </source>
</reference>
<keyword evidence="1 2" id="KW-0732">Signal</keyword>
<evidence type="ECO:0000256" key="1">
    <source>
        <dbReference type="ARBA" id="ARBA00022729"/>
    </source>
</evidence>
<name>A0A2R4MAJ7_9HYPH</name>